<dbReference type="GO" id="GO:0030141">
    <property type="term" value="C:secretory granule"/>
    <property type="evidence" value="ECO:0007669"/>
    <property type="project" value="InterPro"/>
</dbReference>
<keyword evidence="2" id="KW-0968">Cytoplasmic vesicle</keyword>
<evidence type="ECO:0000313" key="5">
    <source>
        <dbReference type="Proteomes" id="UP000887574"/>
    </source>
</evidence>
<evidence type="ECO:0000259" key="4">
    <source>
        <dbReference type="PROSITE" id="PS50056"/>
    </source>
</evidence>
<dbReference type="PRINTS" id="PR00700">
    <property type="entry name" value="PRTYPHPHTASE"/>
</dbReference>
<dbReference type="PANTHER" id="PTHR46106">
    <property type="entry name" value="IA-2 PROTEIN TYROSINE PHOSPHATASE, ISOFORM C"/>
    <property type="match status" value="1"/>
</dbReference>
<comment type="subcellular location">
    <subcellularLocation>
        <location evidence="1">Cytoplasmic vesicle membrane</location>
        <topology evidence="1">Single-pass type I membrane protein</topology>
    </subcellularLocation>
</comment>
<dbReference type="SMART" id="SM00404">
    <property type="entry name" value="PTPc_motif"/>
    <property type="match status" value="1"/>
</dbReference>
<dbReference type="InterPro" id="IPR000387">
    <property type="entry name" value="Tyr_Pase_dom"/>
</dbReference>
<dbReference type="InterPro" id="IPR033522">
    <property type="entry name" value="IA-2/IA-2_beta"/>
</dbReference>
<feature type="domain" description="Tyrosine specific protein phosphatases" evidence="4">
    <location>
        <begin position="56"/>
        <end position="131"/>
    </location>
</feature>
<dbReference type="PANTHER" id="PTHR46106:SF4">
    <property type="entry name" value="IA-2 PROTEIN TYROSINE PHOSPHATASE, ISOFORM C"/>
    <property type="match status" value="1"/>
</dbReference>
<feature type="domain" description="Tyrosine-protein phosphatase" evidence="3">
    <location>
        <begin position="1"/>
        <end position="140"/>
    </location>
</feature>
<evidence type="ECO:0000256" key="2">
    <source>
        <dbReference type="ARBA" id="ARBA00023329"/>
    </source>
</evidence>
<dbReference type="InterPro" id="IPR029021">
    <property type="entry name" value="Prot-tyrosine_phosphatase-like"/>
</dbReference>
<dbReference type="Pfam" id="PF00102">
    <property type="entry name" value="Y_phosphatase"/>
    <property type="match status" value="1"/>
</dbReference>
<name>A0A915DR42_9BILA</name>
<reference evidence="6" key="1">
    <citation type="submission" date="2022-11" db="UniProtKB">
        <authorList>
            <consortium name="WormBaseParasite"/>
        </authorList>
    </citation>
    <scope>IDENTIFICATION</scope>
</reference>
<sequence>MKSLKCIKYWPEEGSKVYGKFEIYLCRSISGVKITWTVTQFHYLTWPDAGVPLSIKSLLEFRRKINKSYRGHSSPVLVHCTNGAGRTGTYCLIDMAINRILKGVKELNIAGSLEYLRDQRMRMVENEEQYKFVFSCVAEEVSSLLKNLQH</sequence>
<organism evidence="5 6">
    <name type="scientific">Ditylenchus dipsaci</name>
    <dbReference type="NCBI Taxonomy" id="166011"/>
    <lineage>
        <taxon>Eukaryota</taxon>
        <taxon>Metazoa</taxon>
        <taxon>Ecdysozoa</taxon>
        <taxon>Nematoda</taxon>
        <taxon>Chromadorea</taxon>
        <taxon>Rhabditida</taxon>
        <taxon>Tylenchina</taxon>
        <taxon>Tylenchomorpha</taxon>
        <taxon>Sphaerularioidea</taxon>
        <taxon>Anguinidae</taxon>
        <taxon>Anguininae</taxon>
        <taxon>Ditylenchus</taxon>
    </lineage>
</organism>
<keyword evidence="5" id="KW-1185">Reference proteome</keyword>
<dbReference type="PROSITE" id="PS50056">
    <property type="entry name" value="TYR_PHOSPHATASE_2"/>
    <property type="match status" value="1"/>
</dbReference>
<dbReference type="Proteomes" id="UP000887574">
    <property type="component" value="Unplaced"/>
</dbReference>
<dbReference type="GO" id="GO:0045202">
    <property type="term" value="C:synapse"/>
    <property type="evidence" value="ECO:0007669"/>
    <property type="project" value="TreeGrafter"/>
</dbReference>
<dbReference type="AlphaFoldDB" id="A0A915DR42"/>
<evidence type="ECO:0000313" key="6">
    <source>
        <dbReference type="WBParaSite" id="jg22239"/>
    </source>
</evidence>
<accession>A0A915DR42</accession>
<evidence type="ECO:0000256" key="1">
    <source>
        <dbReference type="ARBA" id="ARBA00004358"/>
    </source>
</evidence>
<dbReference type="SUPFAM" id="SSF52799">
    <property type="entry name" value="(Phosphotyrosine protein) phosphatases II"/>
    <property type="match status" value="1"/>
</dbReference>
<dbReference type="InterPro" id="IPR016130">
    <property type="entry name" value="Tyr_Pase_AS"/>
</dbReference>
<dbReference type="PROSITE" id="PS00383">
    <property type="entry name" value="TYR_PHOSPHATASE_1"/>
    <property type="match status" value="1"/>
</dbReference>
<dbReference type="PROSITE" id="PS50055">
    <property type="entry name" value="TYR_PHOSPHATASE_PTP"/>
    <property type="match status" value="1"/>
</dbReference>
<dbReference type="InterPro" id="IPR003595">
    <property type="entry name" value="Tyr_Pase_cat"/>
</dbReference>
<dbReference type="Gene3D" id="3.90.190.10">
    <property type="entry name" value="Protein tyrosine phosphatase superfamily"/>
    <property type="match status" value="1"/>
</dbReference>
<dbReference type="InterPro" id="IPR000242">
    <property type="entry name" value="PTP_cat"/>
</dbReference>
<dbReference type="SMART" id="SM00194">
    <property type="entry name" value="PTPc"/>
    <property type="match status" value="1"/>
</dbReference>
<dbReference type="WBParaSite" id="jg22239">
    <property type="protein sequence ID" value="jg22239"/>
    <property type="gene ID" value="jg22239"/>
</dbReference>
<dbReference type="GO" id="GO:0030659">
    <property type="term" value="C:cytoplasmic vesicle membrane"/>
    <property type="evidence" value="ECO:0007669"/>
    <property type="project" value="UniProtKB-SubCell"/>
</dbReference>
<dbReference type="GO" id="GO:0051046">
    <property type="term" value="P:regulation of secretion"/>
    <property type="evidence" value="ECO:0007669"/>
    <property type="project" value="TreeGrafter"/>
</dbReference>
<evidence type="ECO:0000259" key="3">
    <source>
        <dbReference type="PROSITE" id="PS50055"/>
    </source>
</evidence>
<protein>
    <submittedName>
        <fullName evidence="6">Protein tyrosine phosphatase</fullName>
    </submittedName>
</protein>
<dbReference type="GO" id="GO:0004725">
    <property type="term" value="F:protein tyrosine phosphatase activity"/>
    <property type="evidence" value="ECO:0007669"/>
    <property type="project" value="InterPro"/>
</dbReference>
<proteinExistence type="predicted"/>